<dbReference type="EMBL" id="BLRX01000551">
    <property type="protein sequence ID" value="GFP26360.1"/>
    <property type="molecule type" value="Genomic_DNA"/>
</dbReference>
<protein>
    <submittedName>
        <fullName evidence="1">Uncharacterized protein</fullName>
    </submittedName>
</protein>
<reference evidence="1 2" key="1">
    <citation type="journal article" date="2020" name="Front. Microbiol.">
        <title>Single-cell genomics of novel Actinobacteria with the Wood-Ljungdahl pathway discovered in a serpentinizing system.</title>
        <authorList>
            <person name="Merino N."/>
            <person name="Kawai M."/>
            <person name="Boyd E.S."/>
            <person name="Colman D.R."/>
            <person name="McGlynn S.E."/>
            <person name="Nealson K.H."/>
            <person name="Kurokawa K."/>
            <person name="Hongoh Y."/>
        </authorList>
    </citation>
    <scope>NUCLEOTIDE SEQUENCE [LARGE SCALE GENOMIC DNA]</scope>
    <source>
        <strain evidence="1 2">S25</strain>
    </source>
</reference>
<organism evidence="1 2">
    <name type="scientific">Candidatus Hakubella thermalkaliphila</name>
    <dbReference type="NCBI Taxonomy" id="2754717"/>
    <lineage>
        <taxon>Bacteria</taxon>
        <taxon>Bacillati</taxon>
        <taxon>Actinomycetota</taxon>
        <taxon>Actinomycetota incertae sedis</taxon>
        <taxon>Candidatus Hakubellales</taxon>
        <taxon>Candidatus Hakubellaceae</taxon>
        <taxon>Candidatus Hakubella</taxon>
    </lineage>
</organism>
<accession>A0A6V8P3F0</accession>
<dbReference type="Proteomes" id="UP000543224">
    <property type="component" value="Unassembled WGS sequence"/>
</dbReference>
<dbReference type="AlphaFoldDB" id="A0A6V8P3F0"/>
<proteinExistence type="predicted"/>
<gene>
    <name evidence="1" type="ORF">HKBW3S25_01852</name>
</gene>
<evidence type="ECO:0000313" key="1">
    <source>
        <dbReference type="EMBL" id="GFP26360.1"/>
    </source>
</evidence>
<evidence type="ECO:0000313" key="2">
    <source>
        <dbReference type="Proteomes" id="UP000543224"/>
    </source>
</evidence>
<feature type="non-terminal residue" evidence="1">
    <location>
        <position position="1"/>
    </location>
</feature>
<sequence length="46" mass="5256">CGKKIILVKRMSNIKGDARKELKGLMGVNRRIYKAHLLKGSFGQLW</sequence>
<comment type="caution">
    <text evidence="1">The sequence shown here is derived from an EMBL/GenBank/DDBJ whole genome shotgun (WGS) entry which is preliminary data.</text>
</comment>
<name>A0A6V8P3F0_9ACTN</name>